<name>A0A5B8UEY6_9BACT</name>
<dbReference type="GO" id="GO:0016740">
    <property type="term" value="F:transferase activity"/>
    <property type="evidence" value="ECO:0007669"/>
    <property type="project" value="UniProtKB-KW"/>
</dbReference>
<dbReference type="OrthoDB" id="4291430at2"/>
<dbReference type="EMBL" id="CP042433">
    <property type="protein sequence ID" value="QEC54866.1"/>
    <property type="molecule type" value="Genomic_DNA"/>
</dbReference>
<sequence length="373" mass="43119">MKVAIVDFDHYEMTYSLIKCLAVRTDAIDVYSTGEIIALLKKSQLPKKVSLCWFKTGDVAKLNDTFKTESAYDYVFLNTLNDHFPLANAFLDRLRSGNSKIILTLHNVNYWFTMARRLKVFKRPRNDEHRAMLKIAQKVDAYLVISENQKDYLKYDIGVKKKVIVFPYFIFEPQPQKVSVEKTNKLEIVIPGTLEYGRKDYEVAVEVFKILDKRLFKLVLLGHIKDEYGANILVECQKLQDEGLEVVWFSKYIQPDEFERVMTEADVVFAPIRVNTKHRGIAEVYGRTKATGAIFDLIRYSKPGVFPRSLHIPSEFQDSVVTYTTVNELKEVFNSMLQKRHLLALQAHAQKVSTKYAYANVAESLFQQLSTLN</sequence>
<dbReference type="SUPFAM" id="SSF53756">
    <property type="entry name" value="UDP-Glycosyltransferase/glycogen phosphorylase"/>
    <property type="match status" value="1"/>
</dbReference>
<reference evidence="1 2" key="1">
    <citation type="journal article" date="2015" name="Int. J. Syst. Evol. Microbiol.">
        <title>Flavisolibacter ginsenosidimutans sp. nov., with ginsenoside-converting activity isolated from soil used for cultivating ginseng.</title>
        <authorList>
            <person name="Zhao Y."/>
            <person name="Liu Q."/>
            <person name="Kang M.S."/>
            <person name="Jin F."/>
            <person name="Yu H."/>
            <person name="Im W.T."/>
        </authorList>
    </citation>
    <scope>NUCLEOTIDE SEQUENCE [LARGE SCALE GENOMIC DNA]</scope>
    <source>
        <strain evidence="1 2">Gsoil 636</strain>
    </source>
</reference>
<organism evidence="1 2">
    <name type="scientific">Flavisolibacter ginsenosidimutans</name>
    <dbReference type="NCBI Taxonomy" id="661481"/>
    <lineage>
        <taxon>Bacteria</taxon>
        <taxon>Pseudomonadati</taxon>
        <taxon>Bacteroidota</taxon>
        <taxon>Chitinophagia</taxon>
        <taxon>Chitinophagales</taxon>
        <taxon>Chitinophagaceae</taxon>
        <taxon>Flavisolibacter</taxon>
    </lineage>
</organism>
<dbReference type="KEGG" id="fgg:FSB75_02770"/>
<keyword evidence="1" id="KW-0808">Transferase</keyword>
<dbReference type="Gene3D" id="3.40.50.2000">
    <property type="entry name" value="Glycogen Phosphorylase B"/>
    <property type="match status" value="2"/>
</dbReference>
<evidence type="ECO:0000313" key="2">
    <source>
        <dbReference type="Proteomes" id="UP000321204"/>
    </source>
</evidence>
<accession>A0A5B8UEY6</accession>
<keyword evidence="2" id="KW-1185">Reference proteome</keyword>
<proteinExistence type="predicted"/>
<dbReference type="RefSeq" id="WP_146782409.1">
    <property type="nucleotide sequence ID" value="NZ_BAABIO010000006.1"/>
</dbReference>
<dbReference type="Proteomes" id="UP000321204">
    <property type="component" value="Chromosome"/>
</dbReference>
<evidence type="ECO:0000313" key="1">
    <source>
        <dbReference type="EMBL" id="QEC54866.1"/>
    </source>
</evidence>
<protein>
    <submittedName>
        <fullName evidence="1">Glycosyltransferase family 4 protein</fullName>
    </submittedName>
</protein>
<gene>
    <name evidence="1" type="ORF">FSB75_02770</name>
</gene>
<dbReference type="AlphaFoldDB" id="A0A5B8UEY6"/>